<accession>A0A813XA39</accession>
<feature type="region of interest" description="Disordered" evidence="1">
    <location>
        <begin position="425"/>
        <end position="448"/>
    </location>
</feature>
<feature type="compositionally biased region" description="Polar residues" evidence="1">
    <location>
        <begin position="425"/>
        <end position="441"/>
    </location>
</feature>
<reference evidence="3" key="1">
    <citation type="submission" date="2021-02" db="EMBL/GenBank/DDBJ databases">
        <authorList>
            <person name="Nowell W R."/>
        </authorList>
    </citation>
    <scope>NUCLEOTIDE SEQUENCE</scope>
</reference>
<evidence type="ECO:0000313" key="5">
    <source>
        <dbReference type="Proteomes" id="UP000663828"/>
    </source>
</evidence>
<organism evidence="3 6">
    <name type="scientific">Adineta ricciae</name>
    <name type="common">Rotifer</name>
    <dbReference type="NCBI Taxonomy" id="249248"/>
    <lineage>
        <taxon>Eukaryota</taxon>
        <taxon>Metazoa</taxon>
        <taxon>Spiralia</taxon>
        <taxon>Gnathifera</taxon>
        <taxon>Rotifera</taxon>
        <taxon>Eurotatoria</taxon>
        <taxon>Bdelloidea</taxon>
        <taxon>Adinetida</taxon>
        <taxon>Adinetidae</taxon>
        <taxon>Adineta</taxon>
    </lineage>
</organism>
<dbReference type="EMBL" id="CAJNOR010001507">
    <property type="protein sequence ID" value="CAF1155020.1"/>
    <property type="molecule type" value="Genomic_DNA"/>
</dbReference>
<dbReference type="OrthoDB" id="10051084at2759"/>
<evidence type="ECO:0000256" key="1">
    <source>
        <dbReference type="SAM" id="MobiDB-lite"/>
    </source>
</evidence>
<evidence type="ECO:0000259" key="2">
    <source>
        <dbReference type="SMART" id="SM00355"/>
    </source>
</evidence>
<dbReference type="InterPro" id="IPR013087">
    <property type="entry name" value="Znf_C2H2_type"/>
</dbReference>
<name>A0A813XA39_ADIRI</name>
<feature type="domain" description="C2H2-type" evidence="2">
    <location>
        <begin position="307"/>
        <end position="330"/>
    </location>
</feature>
<feature type="compositionally biased region" description="Basic residues" evidence="1">
    <location>
        <begin position="391"/>
        <end position="410"/>
    </location>
</feature>
<dbReference type="Proteomes" id="UP000663828">
    <property type="component" value="Unassembled WGS sequence"/>
</dbReference>
<feature type="domain" description="C2H2-type" evidence="2">
    <location>
        <begin position="283"/>
        <end position="305"/>
    </location>
</feature>
<evidence type="ECO:0000313" key="6">
    <source>
        <dbReference type="Proteomes" id="UP000663852"/>
    </source>
</evidence>
<proteinExistence type="predicted"/>
<feature type="region of interest" description="Disordered" evidence="1">
    <location>
        <begin position="370"/>
        <end position="412"/>
    </location>
</feature>
<evidence type="ECO:0000313" key="3">
    <source>
        <dbReference type="EMBL" id="CAF0870042.1"/>
    </source>
</evidence>
<feature type="region of interest" description="Disordered" evidence="1">
    <location>
        <begin position="644"/>
        <end position="676"/>
    </location>
</feature>
<dbReference type="EMBL" id="CAJNOJ010000026">
    <property type="protein sequence ID" value="CAF0870042.1"/>
    <property type="molecule type" value="Genomic_DNA"/>
</dbReference>
<dbReference type="AlphaFoldDB" id="A0A813XA39"/>
<feature type="compositionally biased region" description="Polar residues" evidence="1">
    <location>
        <begin position="658"/>
        <end position="668"/>
    </location>
</feature>
<evidence type="ECO:0000313" key="4">
    <source>
        <dbReference type="EMBL" id="CAF1155020.1"/>
    </source>
</evidence>
<protein>
    <recommendedName>
        <fullName evidence="2">C2H2-type domain-containing protein</fullName>
    </recommendedName>
</protein>
<dbReference type="SMART" id="SM00355">
    <property type="entry name" value="ZnF_C2H2"/>
    <property type="match status" value="2"/>
</dbReference>
<comment type="caution">
    <text evidence="3">The sequence shown here is derived from an EMBL/GenBank/DDBJ whole genome shotgun (WGS) entry which is preliminary data.</text>
</comment>
<feature type="compositionally biased region" description="Low complexity" evidence="1">
    <location>
        <begin position="381"/>
        <end position="390"/>
    </location>
</feature>
<keyword evidence="5" id="KW-1185">Reference proteome</keyword>
<gene>
    <name evidence="3" type="ORF">EDS130_LOCUS8244</name>
    <name evidence="4" type="ORF">XAT740_LOCUS21161</name>
</gene>
<sequence>MESPYSPPIVCLTDDDEDNELETHVSTFNSEPFIYEHNHLHRKRKLSDSNARVNSSIVNWSKRPRYDPYHQINLPYNAPKYESATGTLHSNDYLYSGPESNSFSAFDWSSETQPTVSRAYSNFIHTPSRPSYGSPPPITPMHVTKHILDHSDSTSIIPVIHQQDAYVHPFSRKFKNTLLSSRSPPPLPLPLPTSTVIRPTAQRIRPGKTILTSYLHHRSPSPQPPPPSLPLSRRHQAEFVFQPHSHPPSPSASLVTPTTAHEIRRQPLNGSGLLSAFYDSECYRCNMCKFKSISSSIILQHIFTHMFFCSHCSFYTHSHHNLYQHVYEKHQISLYHDKADPNDIDLLYIVQCSDGKFALCMDTSASEVPLPSPLPPASQVPKSSEPAPSKSKVHPFKRRAPRKEPVRKKNKNDEIVVLSENVKTNSEPRVSTARTPETTSAVTKVVPRKKKPTPTYVLMKHRRCYSIRYPPCLHPLTLEYNICREHTIRQMCHTQGPVNWKRFHSKSTPLSIIEVVASCLKATVNAIIVTEENEESRNLICALPHTLISSIIPVDNFNVIINSLKITNKHDLYTKQNDRYKAEYNIRMGNRHHFILSSARVTKTDQSIFASLHSSITSDDSPYTRTNLDNFIMLNDNTDRFLATSRPLSSKSTRKTDNGPQQSTNNPRPNMPAMSNPLQQMNFASKISQVDRNNNLITSSAVDVICID</sequence>
<dbReference type="Proteomes" id="UP000663852">
    <property type="component" value="Unassembled WGS sequence"/>
</dbReference>